<keyword evidence="3 7" id="KW-0694">RNA-binding</keyword>
<evidence type="ECO:0000256" key="2">
    <source>
        <dbReference type="ARBA" id="ARBA00022730"/>
    </source>
</evidence>
<dbReference type="Pfam" id="PF00163">
    <property type="entry name" value="Ribosomal_S4"/>
    <property type="match status" value="1"/>
</dbReference>
<dbReference type="InterPro" id="IPR022801">
    <property type="entry name" value="Ribosomal_uS4"/>
</dbReference>
<evidence type="ECO:0000256" key="3">
    <source>
        <dbReference type="ARBA" id="ARBA00022884"/>
    </source>
</evidence>
<evidence type="ECO:0000256" key="7">
    <source>
        <dbReference type="HAMAP-Rule" id="MF_01306"/>
    </source>
</evidence>
<dbReference type="STRING" id="1802525.A2975_03925"/>
<evidence type="ECO:0000256" key="9">
    <source>
        <dbReference type="SAM" id="MobiDB-lite"/>
    </source>
</evidence>
<evidence type="ECO:0000259" key="10">
    <source>
        <dbReference type="SMART" id="SM00363"/>
    </source>
</evidence>
<comment type="similarity">
    <text evidence="1 7 8">Belongs to the universal ribosomal protein uS4 family.</text>
</comment>
<dbReference type="NCBIfam" id="NF003717">
    <property type="entry name" value="PRK05327.1"/>
    <property type="match status" value="1"/>
</dbReference>
<comment type="function">
    <text evidence="7">With S5 and S12 plays an important role in translational accuracy.</text>
</comment>
<protein>
    <recommendedName>
        <fullName evidence="6 7">Small ribosomal subunit protein uS4</fullName>
    </recommendedName>
</protein>
<feature type="region of interest" description="Disordered" evidence="9">
    <location>
        <begin position="29"/>
        <end position="52"/>
    </location>
</feature>
<comment type="subunit">
    <text evidence="7">Part of the 30S ribosomal subunit. Contacts protein S5. The interaction surface between S4 and S5 is involved in control of translational fidelity.</text>
</comment>
<evidence type="ECO:0000256" key="5">
    <source>
        <dbReference type="ARBA" id="ARBA00023274"/>
    </source>
</evidence>
<accession>A0A1F8C1G1</accession>
<feature type="domain" description="RNA-binding S4" evidence="10">
    <location>
        <begin position="92"/>
        <end position="153"/>
    </location>
</feature>
<evidence type="ECO:0000256" key="4">
    <source>
        <dbReference type="ARBA" id="ARBA00022980"/>
    </source>
</evidence>
<proteinExistence type="inferred from homology"/>
<dbReference type="AlphaFoldDB" id="A0A1F8C1G1"/>
<dbReference type="GO" id="GO:0015935">
    <property type="term" value="C:small ribosomal subunit"/>
    <property type="evidence" value="ECO:0007669"/>
    <property type="project" value="InterPro"/>
</dbReference>
<dbReference type="SMART" id="SM01390">
    <property type="entry name" value="Ribosomal_S4"/>
    <property type="match status" value="1"/>
</dbReference>
<dbReference type="SMART" id="SM00363">
    <property type="entry name" value="S4"/>
    <property type="match status" value="1"/>
</dbReference>
<keyword evidence="4 7" id="KW-0689">Ribosomal protein</keyword>
<dbReference type="FunFam" id="3.10.290.10:FF:000001">
    <property type="entry name" value="30S ribosomal protein S4"/>
    <property type="match status" value="1"/>
</dbReference>
<dbReference type="PROSITE" id="PS50889">
    <property type="entry name" value="S4"/>
    <property type="match status" value="1"/>
</dbReference>
<dbReference type="SUPFAM" id="SSF55174">
    <property type="entry name" value="Alpha-L RNA-binding motif"/>
    <property type="match status" value="1"/>
</dbReference>
<feature type="domain" description="Small ribosomal subunit protein uS4 N-terminal" evidence="11">
    <location>
        <begin position="3"/>
        <end position="91"/>
    </location>
</feature>
<dbReference type="Proteomes" id="UP000178429">
    <property type="component" value="Unassembled WGS sequence"/>
</dbReference>
<keyword evidence="2 7" id="KW-0699">rRNA-binding</keyword>
<sequence length="191" mass="21767">MGRYTGAKDKLSRREGVDLFGKGSKLTRVNIPPGVHGPKGTRKPSQYGRQLREKQKVKRMYGVYERQFRGYINEALKSKENTINALLSLLERRLDNVVYRLGFTNTRTQARQLVSHRHVYINGQKVNIPSYQVRVGETVTLAAKVSPKTNDVKPPAWLARKAIVGKINRLPTMDDVTEPISAQDIIEFYSR</sequence>
<dbReference type="InterPro" id="IPR018079">
    <property type="entry name" value="Ribosomal_uS4_CS"/>
</dbReference>
<dbReference type="Gene3D" id="3.10.290.10">
    <property type="entry name" value="RNA-binding S4 domain"/>
    <property type="match status" value="1"/>
</dbReference>
<dbReference type="CDD" id="cd00165">
    <property type="entry name" value="S4"/>
    <property type="match status" value="1"/>
</dbReference>
<comment type="caution">
    <text evidence="12">The sequence shown here is derived from an EMBL/GenBank/DDBJ whole genome shotgun (WGS) entry which is preliminary data.</text>
</comment>
<evidence type="ECO:0000259" key="11">
    <source>
        <dbReference type="SMART" id="SM01390"/>
    </source>
</evidence>
<dbReference type="InterPro" id="IPR036986">
    <property type="entry name" value="S4_RNA-bd_sf"/>
</dbReference>
<evidence type="ECO:0000256" key="1">
    <source>
        <dbReference type="ARBA" id="ARBA00007465"/>
    </source>
</evidence>
<dbReference type="InterPro" id="IPR002942">
    <property type="entry name" value="S4_RNA-bd"/>
</dbReference>
<dbReference type="EMBL" id="MGHL01000006">
    <property type="protein sequence ID" value="OGM70194.1"/>
    <property type="molecule type" value="Genomic_DNA"/>
</dbReference>
<evidence type="ECO:0000313" key="12">
    <source>
        <dbReference type="EMBL" id="OGM70194.1"/>
    </source>
</evidence>
<dbReference type="Gene3D" id="1.10.1050.10">
    <property type="entry name" value="Ribosomal Protein S4 Delta 41, Chain A, domain 1"/>
    <property type="match status" value="1"/>
</dbReference>
<dbReference type="NCBIfam" id="TIGR01017">
    <property type="entry name" value="rpsD_bact"/>
    <property type="match status" value="1"/>
</dbReference>
<comment type="function">
    <text evidence="7">One of the primary rRNA binding proteins, it binds directly to 16S rRNA where it nucleates assembly of the body of the 30S subunit.</text>
</comment>
<keyword evidence="5 7" id="KW-0687">Ribonucleoprotein</keyword>
<evidence type="ECO:0000256" key="6">
    <source>
        <dbReference type="ARBA" id="ARBA00035254"/>
    </source>
</evidence>
<dbReference type="InterPro" id="IPR001912">
    <property type="entry name" value="Ribosomal_uS4_N"/>
</dbReference>
<dbReference type="Pfam" id="PF01479">
    <property type="entry name" value="S4"/>
    <property type="match status" value="1"/>
</dbReference>
<organism evidence="12 13">
    <name type="scientific">Candidatus Woesebacteria bacterium RIFCSPLOWO2_01_FULL_44_14</name>
    <dbReference type="NCBI Taxonomy" id="1802525"/>
    <lineage>
        <taxon>Bacteria</taxon>
        <taxon>Candidatus Woeseibacteriota</taxon>
    </lineage>
</organism>
<evidence type="ECO:0000313" key="13">
    <source>
        <dbReference type="Proteomes" id="UP000178429"/>
    </source>
</evidence>
<dbReference type="PROSITE" id="PS00632">
    <property type="entry name" value="RIBOSOMAL_S4"/>
    <property type="match status" value="1"/>
</dbReference>
<dbReference type="PANTHER" id="PTHR11831:SF4">
    <property type="entry name" value="SMALL RIBOSOMAL SUBUNIT PROTEIN US4M"/>
    <property type="match status" value="1"/>
</dbReference>
<dbReference type="GO" id="GO:0003735">
    <property type="term" value="F:structural constituent of ribosome"/>
    <property type="evidence" value="ECO:0007669"/>
    <property type="project" value="InterPro"/>
</dbReference>
<evidence type="ECO:0000256" key="8">
    <source>
        <dbReference type="RuleBase" id="RU003699"/>
    </source>
</evidence>
<name>A0A1F8C1G1_9BACT</name>
<dbReference type="PANTHER" id="PTHR11831">
    <property type="entry name" value="30S 40S RIBOSOMAL PROTEIN"/>
    <property type="match status" value="1"/>
</dbReference>
<dbReference type="GO" id="GO:0006412">
    <property type="term" value="P:translation"/>
    <property type="evidence" value="ECO:0007669"/>
    <property type="project" value="UniProtKB-UniRule"/>
</dbReference>
<dbReference type="GO" id="GO:0042274">
    <property type="term" value="P:ribosomal small subunit biogenesis"/>
    <property type="evidence" value="ECO:0007669"/>
    <property type="project" value="TreeGrafter"/>
</dbReference>
<dbReference type="InterPro" id="IPR005709">
    <property type="entry name" value="Ribosomal_uS4_bac-type"/>
</dbReference>
<gene>
    <name evidence="7" type="primary">rpsD</name>
    <name evidence="12" type="ORF">A2975_03925</name>
</gene>
<dbReference type="HAMAP" id="MF_01306_B">
    <property type="entry name" value="Ribosomal_uS4_B"/>
    <property type="match status" value="1"/>
</dbReference>
<dbReference type="GO" id="GO:0019843">
    <property type="term" value="F:rRNA binding"/>
    <property type="evidence" value="ECO:0007669"/>
    <property type="project" value="UniProtKB-UniRule"/>
</dbReference>
<reference evidence="12 13" key="1">
    <citation type="journal article" date="2016" name="Nat. Commun.">
        <title>Thousands of microbial genomes shed light on interconnected biogeochemical processes in an aquifer system.</title>
        <authorList>
            <person name="Anantharaman K."/>
            <person name="Brown C.T."/>
            <person name="Hug L.A."/>
            <person name="Sharon I."/>
            <person name="Castelle C.J."/>
            <person name="Probst A.J."/>
            <person name="Thomas B.C."/>
            <person name="Singh A."/>
            <person name="Wilkins M.J."/>
            <person name="Karaoz U."/>
            <person name="Brodie E.L."/>
            <person name="Williams K.H."/>
            <person name="Hubbard S.S."/>
            <person name="Banfield J.F."/>
        </authorList>
    </citation>
    <scope>NUCLEOTIDE SEQUENCE [LARGE SCALE GENOMIC DNA]</scope>
</reference>